<reference evidence="19" key="1">
    <citation type="submission" date="2025-08" db="UniProtKB">
        <authorList>
            <consortium name="RefSeq"/>
        </authorList>
    </citation>
    <scope>IDENTIFICATION</scope>
    <source>
        <tissue evidence="19">Gonad</tissue>
    </source>
</reference>
<comment type="caution">
    <text evidence="14">Lacks conserved residue(s) required for the propagation of feature annotation.</text>
</comment>
<evidence type="ECO:0000313" key="18">
    <source>
        <dbReference type="Proteomes" id="UP000515135"/>
    </source>
</evidence>
<dbReference type="PROSITE" id="PS01187">
    <property type="entry name" value="EGF_CA"/>
    <property type="match status" value="3"/>
</dbReference>
<keyword evidence="10" id="KW-1133">Transmembrane helix</keyword>
<keyword evidence="9" id="KW-0677">Repeat</keyword>
<feature type="signal peptide" evidence="15">
    <location>
        <begin position="1"/>
        <end position="19"/>
    </location>
</feature>
<dbReference type="SMART" id="SM00034">
    <property type="entry name" value="CLECT"/>
    <property type="match status" value="1"/>
</dbReference>
<dbReference type="SUPFAM" id="SSF57196">
    <property type="entry name" value="EGF/Laminin"/>
    <property type="match status" value="5"/>
</dbReference>
<feature type="domain" description="C-type lectin" evidence="17">
    <location>
        <begin position="75"/>
        <end position="199"/>
    </location>
</feature>
<dbReference type="PROSITE" id="PS50026">
    <property type="entry name" value="EGF_3"/>
    <property type="match status" value="4"/>
</dbReference>
<dbReference type="Proteomes" id="UP000515135">
    <property type="component" value="Unplaced"/>
</dbReference>
<evidence type="ECO:0000259" key="16">
    <source>
        <dbReference type="PROSITE" id="PS50026"/>
    </source>
</evidence>
<dbReference type="SMART" id="SM00179">
    <property type="entry name" value="EGF_CA"/>
    <property type="match status" value="5"/>
</dbReference>
<dbReference type="SMART" id="SM00181">
    <property type="entry name" value="EGF"/>
    <property type="match status" value="5"/>
</dbReference>
<protein>
    <submittedName>
        <fullName evidence="19">Signal peptide, CUB and EGF-like domain-containing protein 2</fullName>
    </submittedName>
</protein>
<keyword evidence="6" id="KW-0812">Transmembrane</keyword>
<dbReference type="GO" id="GO:0005509">
    <property type="term" value="F:calcium ion binding"/>
    <property type="evidence" value="ECO:0007669"/>
    <property type="project" value="InterPro"/>
</dbReference>
<dbReference type="PROSITE" id="PS01186">
    <property type="entry name" value="EGF_2"/>
    <property type="match status" value="3"/>
</dbReference>
<dbReference type="GO" id="GO:0005576">
    <property type="term" value="C:extracellular region"/>
    <property type="evidence" value="ECO:0007669"/>
    <property type="project" value="UniProtKB-SubCell"/>
</dbReference>
<dbReference type="PROSITE" id="PS50041">
    <property type="entry name" value="C_TYPE_LECTIN_2"/>
    <property type="match status" value="1"/>
</dbReference>
<dbReference type="InterPro" id="IPR016187">
    <property type="entry name" value="CTDL_fold"/>
</dbReference>
<dbReference type="Gene3D" id="3.10.100.10">
    <property type="entry name" value="Mannose-Binding Protein A, subunit A"/>
    <property type="match status" value="1"/>
</dbReference>
<evidence type="ECO:0000256" key="5">
    <source>
        <dbReference type="ARBA" id="ARBA00022553"/>
    </source>
</evidence>
<keyword evidence="4 14" id="KW-0245">EGF-like domain</keyword>
<dbReference type="Gene3D" id="2.10.25.10">
    <property type="entry name" value="Laminin"/>
    <property type="match status" value="5"/>
</dbReference>
<evidence type="ECO:0000313" key="19">
    <source>
        <dbReference type="RefSeq" id="XP_019648026.1"/>
    </source>
</evidence>
<accession>A0A6P5B0G3</accession>
<dbReference type="KEGG" id="bbel:109488275"/>
<dbReference type="OrthoDB" id="5797898at2759"/>
<evidence type="ECO:0000256" key="7">
    <source>
        <dbReference type="ARBA" id="ARBA00022729"/>
    </source>
</evidence>
<keyword evidence="3" id="KW-0964">Secreted</keyword>
<dbReference type="GeneID" id="109488275"/>
<feature type="chain" id="PRO_5027975609" evidence="15">
    <location>
        <begin position="20"/>
        <end position="389"/>
    </location>
</feature>
<evidence type="ECO:0000256" key="13">
    <source>
        <dbReference type="ARBA" id="ARBA00023180"/>
    </source>
</evidence>
<dbReference type="PROSITE" id="PS00010">
    <property type="entry name" value="ASX_HYDROXYL"/>
    <property type="match status" value="2"/>
</dbReference>
<dbReference type="Pfam" id="PF14670">
    <property type="entry name" value="FXa_inhibition"/>
    <property type="match status" value="2"/>
</dbReference>
<dbReference type="InterPro" id="IPR016186">
    <property type="entry name" value="C-type_lectin-like/link_sf"/>
</dbReference>
<gene>
    <name evidence="19" type="primary">LOC109488275</name>
</gene>
<evidence type="ECO:0000256" key="4">
    <source>
        <dbReference type="ARBA" id="ARBA00022536"/>
    </source>
</evidence>
<keyword evidence="5" id="KW-0597">Phosphoprotein</keyword>
<sequence length="389" mass="41431">MRQLVLTAFLLGSLAMASASDVDECASNNGGCAHTCTNSVGSFSCSCRAGYVLNADGLACDENPGLEPASNFGDYQGYRIWSSDRHQRLSYSDARDVCRINGGTLVMIKDSAKQTFIVDHLKKESTQGGRARRFWIGLDDLNDENVFLWNDGTPLGAFDSFQSTAPHTIRDCVTLSKKARRAPRWDIKPCTNSYSYICQMDFDACLSNPCDVNAVCTDNPAPALDATCTCKAGYEGDGTSCSDIDACLSTSCDVNAVCTDNPAPALDATCNCNAGYEGDGTSCSDIDECASNNGGCAHTCTNNVGSFSCSCRAGYVLNNDGFACDDDNECSRNNGGCQRVCTNTEGSFICSCNGQEELNADGFSCDGKLGLPLPRRLCVCSCFAISLRD</sequence>
<dbReference type="InterPro" id="IPR051505">
    <property type="entry name" value="C-type_lectin_domain"/>
</dbReference>
<dbReference type="InterPro" id="IPR001304">
    <property type="entry name" value="C-type_lectin-like"/>
</dbReference>
<keyword evidence="13" id="KW-0325">Glycoprotein</keyword>
<dbReference type="PANTHER" id="PTHR14789">
    <property type="entry name" value="CHONDROLECTIN VARIANT CHODLFDELTAE"/>
    <property type="match status" value="1"/>
</dbReference>
<dbReference type="InterPro" id="IPR026823">
    <property type="entry name" value="cEGF"/>
</dbReference>
<comment type="subcellular location">
    <subcellularLocation>
        <location evidence="1">Membrane</location>
        <topology evidence="1">Single-pass type I membrane protein</topology>
    </subcellularLocation>
    <subcellularLocation>
        <location evidence="2">Secreted</location>
    </subcellularLocation>
</comment>
<evidence type="ECO:0000256" key="2">
    <source>
        <dbReference type="ARBA" id="ARBA00004613"/>
    </source>
</evidence>
<dbReference type="CDD" id="cd00037">
    <property type="entry name" value="CLECT"/>
    <property type="match status" value="1"/>
</dbReference>
<evidence type="ECO:0000259" key="17">
    <source>
        <dbReference type="PROSITE" id="PS50041"/>
    </source>
</evidence>
<evidence type="ECO:0000256" key="8">
    <source>
        <dbReference type="ARBA" id="ARBA00022734"/>
    </source>
</evidence>
<dbReference type="RefSeq" id="XP_019648026.1">
    <property type="nucleotide sequence ID" value="XM_019792467.1"/>
</dbReference>
<feature type="domain" description="EGF-like" evidence="16">
    <location>
        <begin position="201"/>
        <end position="242"/>
    </location>
</feature>
<evidence type="ECO:0000256" key="11">
    <source>
        <dbReference type="ARBA" id="ARBA00023136"/>
    </source>
</evidence>
<feature type="domain" description="EGF-like" evidence="16">
    <location>
        <begin position="285"/>
        <end position="321"/>
    </location>
</feature>
<keyword evidence="12" id="KW-1015">Disulfide bond</keyword>
<dbReference type="Pfam" id="PF12662">
    <property type="entry name" value="cEGF"/>
    <property type="match status" value="1"/>
</dbReference>
<keyword evidence="8" id="KW-0430">Lectin</keyword>
<dbReference type="Pfam" id="PF12947">
    <property type="entry name" value="EGF_3"/>
    <property type="match status" value="1"/>
</dbReference>
<dbReference type="InterPro" id="IPR000152">
    <property type="entry name" value="EGF-type_Asp/Asn_hydroxyl_site"/>
</dbReference>
<dbReference type="InterPro" id="IPR001881">
    <property type="entry name" value="EGF-like_Ca-bd_dom"/>
</dbReference>
<evidence type="ECO:0000256" key="12">
    <source>
        <dbReference type="ARBA" id="ARBA00023157"/>
    </source>
</evidence>
<dbReference type="AlphaFoldDB" id="A0A6P5B0G3"/>
<dbReference type="InterPro" id="IPR024731">
    <property type="entry name" value="NELL2-like_EGF"/>
</dbReference>
<proteinExistence type="predicted"/>
<evidence type="ECO:0000256" key="14">
    <source>
        <dbReference type="PROSITE-ProRule" id="PRU00076"/>
    </source>
</evidence>
<dbReference type="InterPro" id="IPR000742">
    <property type="entry name" value="EGF"/>
</dbReference>
<evidence type="ECO:0000256" key="15">
    <source>
        <dbReference type="SAM" id="SignalP"/>
    </source>
</evidence>
<evidence type="ECO:0000256" key="10">
    <source>
        <dbReference type="ARBA" id="ARBA00022989"/>
    </source>
</evidence>
<feature type="domain" description="EGF-like" evidence="16">
    <location>
        <begin position="21"/>
        <end position="61"/>
    </location>
</feature>
<keyword evidence="18" id="KW-1185">Reference proteome</keyword>
<evidence type="ECO:0000256" key="9">
    <source>
        <dbReference type="ARBA" id="ARBA00022737"/>
    </source>
</evidence>
<dbReference type="FunFam" id="2.10.25.10:FF:000010">
    <property type="entry name" value="Pro-epidermal growth factor"/>
    <property type="match status" value="1"/>
</dbReference>
<organism evidence="18 19">
    <name type="scientific">Branchiostoma belcheri</name>
    <name type="common">Amphioxus</name>
    <dbReference type="NCBI Taxonomy" id="7741"/>
    <lineage>
        <taxon>Eukaryota</taxon>
        <taxon>Metazoa</taxon>
        <taxon>Chordata</taxon>
        <taxon>Cephalochordata</taxon>
        <taxon>Leptocardii</taxon>
        <taxon>Amphioxiformes</taxon>
        <taxon>Branchiostomatidae</taxon>
        <taxon>Branchiostoma</taxon>
    </lineage>
</organism>
<name>A0A6P5B0G3_BRABE</name>
<evidence type="ECO:0000256" key="3">
    <source>
        <dbReference type="ARBA" id="ARBA00022525"/>
    </source>
</evidence>
<dbReference type="SUPFAM" id="SSF56436">
    <property type="entry name" value="C-type lectin-like"/>
    <property type="match status" value="1"/>
</dbReference>
<keyword evidence="11" id="KW-0472">Membrane</keyword>
<evidence type="ECO:0000256" key="6">
    <source>
        <dbReference type="ARBA" id="ARBA00022692"/>
    </source>
</evidence>
<dbReference type="InterPro" id="IPR018097">
    <property type="entry name" value="EGF_Ca-bd_CS"/>
</dbReference>
<evidence type="ECO:0000256" key="1">
    <source>
        <dbReference type="ARBA" id="ARBA00004479"/>
    </source>
</evidence>
<dbReference type="FunFam" id="2.10.25.10:FF:000005">
    <property type="entry name" value="Fibrillin 2"/>
    <property type="match status" value="1"/>
</dbReference>
<keyword evidence="7 15" id="KW-0732">Signal</keyword>
<dbReference type="Pfam" id="PF00059">
    <property type="entry name" value="Lectin_C"/>
    <property type="match status" value="1"/>
</dbReference>
<dbReference type="GO" id="GO:0016020">
    <property type="term" value="C:membrane"/>
    <property type="evidence" value="ECO:0007669"/>
    <property type="project" value="UniProtKB-SubCell"/>
</dbReference>
<dbReference type="GO" id="GO:0030246">
    <property type="term" value="F:carbohydrate binding"/>
    <property type="evidence" value="ECO:0007669"/>
    <property type="project" value="UniProtKB-KW"/>
</dbReference>
<feature type="domain" description="EGF-like" evidence="16">
    <location>
        <begin position="243"/>
        <end position="284"/>
    </location>
</feature>